<dbReference type="OrthoDB" id="108365at2759"/>
<dbReference type="NCBIfam" id="TIGR01064">
    <property type="entry name" value="pyruv_kin"/>
    <property type="match status" value="1"/>
</dbReference>
<dbReference type="GO" id="GO:0000287">
    <property type="term" value="F:magnesium ion binding"/>
    <property type="evidence" value="ECO:0007669"/>
    <property type="project" value="InterPro"/>
</dbReference>
<keyword evidence="13" id="KW-0670">Pyruvate</keyword>
<keyword evidence="6 14" id="KW-0808">Transferase</keyword>
<evidence type="ECO:0000256" key="8">
    <source>
        <dbReference type="ARBA" id="ARBA00022741"/>
    </source>
</evidence>
<evidence type="ECO:0000256" key="2">
    <source>
        <dbReference type="ARBA" id="ARBA00001958"/>
    </source>
</evidence>
<dbReference type="NCBIfam" id="NF004491">
    <property type="entry name" value="PRK05826.1"/>
    <property type="match status" value="1"/>
</dbReference>
<dbReference type="FunFam" id="3.20.20.60:FF:000025">
    <property type="entry name" value="Pyruvate kinase"/>
    <property type="match status" value="1"/>
</dbReference>
<feature type="domain" description="Pyruvate kinase barrel" evidence="15">
    <location>
        <begin position="99"/>
        <end position="358"/>
    </location>
</feature>
<organism evidence="17 18">
    <name type="scientific">Lepeophtheirus salmonis</name>
    <name type="common">Salmon louse</name>
    <name type="synonym">Caligus salmonis</name>
    <dbReference type="NCBI Taxonomy" id="72036"/>
    <lineage>
        <taxon>Eukaryota</taxon>
        <taxon>Metazoa</taxon>
        <taxon>Ecdysozoa</taxon>
        <taxon>Arthropoda</taxon>
        <taxon>Crustacea</taxon>
        <taxon>Multicrustacea</taxon>
        <taxon>Hexanauplia</taxon>
        <taxon>Copepoda</taxon>
        <taxon>Siphonostomatoida</taxon>
        <taxon>Caligidae</taxon>
        <taxon>Lepeophtheirus</taxon>
    </lineage>
</organism>
<keyword evidence="18" id="KW-1185">Reference proteome</keyword>
<dbReference type="InterPro" id="IPR015795">
    <property type="entry name" value="Pyrv_Knase_C"/>
</dbReference>
<dbReference type="GO" id="GO:0030955">
    <property type="term" value="F:potassium ion binding"/>
    <property type="evidence" value="ECO:0007669"/>
    <property type="project" value="InterPro"/>
</dbReference>
<keyword evidence="9 14" id="KW-0418">Kinase</keyword>
<evidence type="ECO:0000256" key="3">
    <source>
        <dbReference type="ARBA" id="ARBA00004997"/>
    </source>
</evidence>
<dbReference type="AlphaFoldDB" id="A0A7R8CAU4"/>
<dbReference type="Gene3D" id="2.40.33.10">
    <property type="entry name" value="PK beta-barrel domain-like"/>
    <property type="match status" value="1"/>
</dbReference>
<evidence type="ECO:0000256" key="9">
    <source>
        <dbReference type="ARBA" id="ARBA00022777"/>
    </source>
</evidence>
<evidence type="ECO:0000256" key="13">
    <source>
        <dbReference type="ARBA" id="ARBA00023317"/>
    </source>
</evidence>
<dbReference type="FunFam" id="2.40.33.10:FF:000023">
    <property type="entry name" value="Pyruvate kinase PKM"/>
    <property type="match status" value="1"/>
</dbReference>
<dbReference type="Pfam" id="PF00224">
    <property type="entry name" value="PK"/>
    <property type="match status" value="2"/>
</dbReference>
<protein>
    <recommendedName>
        <fullName evidence="5 14">Pyruvate kinase</fullName>
        <ecNumber evidence="5 14">2.7.1.40</ecNumber>
    </recommendedName>
</protein>
<name>A0A7R8CAU4_LEPSM</name>
<gene>
    <name evidence="17" type="ORF">LSAA_1477</name>
</gene>
<dbReference type="UniPathway" id="UPA00109">
    <property type="reaction ID" value="UER00188"/>
</dbReference>
<dbReference type="InterPro" id="IPR015806">
    <property type="entry name" value="Pyrv_Knase_insert_dom_sf"/>
</dbReference>
<proteinExistence type="inferred from homology"/>
<evidence type="ECO:0000313" key="18">
    <source>
        <dbReference type="Proteomes" id="UP000675881"/>
    </source>
</evidence>
<dbReference type="EMBL" id="HG994580">
    <property type="protein sequence ID" value="CAF2750189.1"/>
    <property type="molecule type" value="Genomic_DNA"/>
</dbReference>
<dbReference type="InterPro" id="IPR040442">
    <property type="entry name" value="Pyrv_kinase-like_dom_sf"/>
</dbReference>
<evidence type="ECO:0000256" key="1">
    <source>
        <dbReference type="ARBA" id="ARBA00001946"/>
    </source>
</evidence>
<dbReference type="GO" id="GO:0004743">
    <property type="term" value="F:pyruvate kinase activity"/>
    <property type="evidence" value="ECO:0007669"/>
    <property type="project" value="UniProtKB-EC"/>
</dbReference>
<evidence type="ECO:0000256" key="12">
    <source>
        <dbReference type="ARBA" id="ARBA00023152"/>
    </source>
</evidence>
<evidence type="ECO:0000256" key="7">
    <source>
        <dbReference type="ARBA" id="ARBA00022723"/>
    </source>
</evidence>
<dbReference type="Gene3D" id="3.20.20.60">
    <property type="entry name" value="Phosphoenolpyruvate-binding domains"/>
    <property type="match status" value="1"/>
</dbReference>
<dbReference type="InterPro" id="IPR015793">
    <property type="entry name" value="Pyrv_Knase_brl"/>
</dbReference>
<reference evidence="17" key="1">
    <citation type="submission" date="2021-02" db="EMBL/GenBank/DDBJ databases">
        <authorList>
            <person name="Bekaert M."/>
        </authorList>
    </citation>
    <scope>NUCLEOTIDE SEQUENCE</scope>
    <source>
        <strain evidence="17">IoA-00</strain>
    </source>
</reference>
<comment type="catalytic activity">
    <reaction evidence="14">
        <text>pyruvate + ATP = phosphoenolpyruvate + ADP + H(+)</text>
        <dbReference type="Rhea" id="RHEA:18157"/>
        <dbReference type="ChEBI" id="CHEBI:15361"/>
        <dbReference type="ChEBI" id="CHEBI:15378"/>
        <dbReference type="ChEBI" id="CHEBI:30616"/>
        <dbReference type="ChEBI" id="CHEBI:58702"/>
        <dbReference type="ChEBI" id="CHEBI:456216"/>
        <dbReference type="EC" id="2.7.1.40"/>
    </reaction>
</comment>
<dbReference type="GO" id="GO:0005524">
    <property type="term" value="F:ATP binding"/>
    <property type="evidence" value="ECO:0007669"/>
    <property type="project" value="UniProtKB-KW"/>
</dbReference>
<dbReference type="InterPro" id="IPR015813">
    <property type="entry name" value="Pyrv/PenolPyrv_kinase-like_dom"/>
</dbReference>
<evidence type="ECO:0000256" key="4">
    <source>
        <dbReference type="ARBA" id="ARBA00008663"/>
    </source>
</evidence>
<keyword evidence="12 14" id="KW-0324">Glycolysis</keyword>
<feature type="domain" description="Pyruvate kinase barrel" evidence="15">
    <location>
        <begin position="49"/>
        <end position="98"/>
    </location>
</feature>
<evidence type="ECO:0000256" key="6">
    <source>
        <dbReference type="ARBA" id="ARBA00022679"/>
    </source>
</evidence>
<accession>A0A7R8CAU4</accession>
<keyword evidence="7" id="KW-0479">Metal-binding</keyword>
<evidence type="ECO:0000313" key="17">
    <source>
        <dbReference type="EMBL" id="CAF2750189.1"/>
    </source>
</evidence>
<dbReference type="InterPro" id="IPR036918">
    <property type="entry name" value="Pyrv_Knase_C_sf"/>
</dbReference>
<keyword evidence="11 14" id="KW-0460">Magnesium</keyword>
<evidence type="ECO:0000256" key="11">
    <source>
        <dbReference type="ARBA" id="ARBA00022842"/>
    </source>
</evidence>
<dbReference type="EC" id="2.7.1.40" evidence="5 14"/>
<dbReference type="SUPFAM" id="SSF50800">
    <property type="entry name" value="PK beta-barrel domain-like"/>
    <property type="match status" value="1"/>
</dbReference>
<comment type="similarity">
    <text evidence="4 14">Belongs to the pyruvate kinase family.</text>
</comment>
<keyword evidence="10" id="KW-0067">ATP-binding</keyword>
<dbReference type="PRINTS" id="PR01050">
    <property type="entry name" value="PYRUVTKNASE"/>
</dbReference>
<comment type="cofactor">
    <cofactor evidence="2">
        <name>K(+)</name>
        <dbReference type="ChEBI" id="CHEBI:29103"/>
    </cofactor>
</comment>
<dbReference type="SUPFAM" id="SSF51621">
    <property type="entry name" value="Phosphoenolpyruvate/pyruvate domain"/>
    <property type="match status" value="1"/>
</dbReference>
<dbReference type="SUPFAM" id="SSF52935">
    <property type="entry name" value="PK C-terminal domain-like"/>
    <property type="match status" value="1"/>
</dbReference>
<dbReference type="Gene3D" id="3.40.1380.20">
    <property type="entry name" value="Pyruvate kinase, C-terminal domain"/>
    <property type="match status" value="1"/>
</dbReference>
<dbReference type="Pfam" id="PF02887">
    <property type="entry name" value="PK_C"/>
    <property type="match status" value="1"/>
</dbReference>
<evidence type="ECO:0000259" key="16">
    <source>
        <dbReference type="Pfam" id="PF02887"/>
    </source>
</evidence>
<feature type="domain" description="Pyruvate kinase C-terminal" evidence="16">
    <location>
        <begin position="394"/>
        <end position="459"/>
    </location>
</feature>
<evidence type="ECO:0000256" key="10">
    <source>
        <dbReference type="ARBA" id="ARBA00022840"/>
    </source>
</evidence>
<evidence type="ECO:0000256" key="14">
    <source>
        <dbReference type="RuleBase" id="RU000504"/>
    </source>
</evidence>
<comment type="cofactor">
    <cofactor evidence="1">
        <name>Mg(2+)</name>
        <dbReference type="ChEBI" id="CHEBI:18420"/>
    </cofactor>
</comment>
<dbReference type="Proteomes" id="UP000675881">
    <property type="component" value="Chromosome 1"/>
</dbReference>
<dbReference type="PANTHER" id="PTHR11817">
    <property type="entry name" value="PYRUVATE KINASE"/>
    <property type="match status" value="1"/>
</dbReference>
<sequence>MVDDSCNDAYSILPKSNIPSGQSNAAQHAINRVDYNTRLDIMSQSSNVRHTGIVCTIGPTSREVDFLVKMLEAGMNIARMNFSHGTHKYHAETIANCRPEVRTGILEGDDGRKEVTLQTGNKIIITTDDSKMDKCTADLLYVDYKNIGKVVEPGKKMYIDDGLISVVVEEVKSDHIVGKIENGGALGSKKGCNLPGTTTDLPAVSDKDKEDLRFGVEHNVDMVFASFIRDASGVNSIREVLGKEGEEIKIISKIENQEGCNNIDEIIGAGDGIMVARGDMGIEIPPEKVFIAQKQIIAKCNKAGKPVICATQMLESMTKKPRPTRAEGSDVANAILDGADCVMLSGETAKGDYPLECVRTMSSIAKEAESVVWNQRFFEQLMASESKTLHDCTETTSVSAVHASYLIRASAIIIITTSGFTANHASKYRPVCPIIAITRDAAVARKLHLYRGVIPIYYALERWRQGTGSSNCNIDTRLLP</sequence>
<evidence type="ECO:0000256" key="5">
    <source>
        <dbReference type="ARBA" id="ARBA00012142"/>
    </source>
</evidence>
<evidence type="ECO:0000259" key="15">
    <source>
        <dbReference type="Pfam" id="PF00224"/>
    </source>
</evidence>
<keyword evidence="8" id="KW-0547">Nucleotide-binding</keyword>
<dbReference type="InterPro" id="IPR001697">
    <property type="entry name" value="Pyr_Knase"/>
</dbReference>
<comment type="pathway">
    <text evidence="3 14">Carbohydrate degradation; glycolysis; pyruvate from D-glyceraldehyde 3-phosphate: step 5/5.</text>
</comment>
<dbReference type="InterPro" id="IPR011037">
    <property type="entry name" value="Pyrv_Knase-like_insert_dom_sf"/>
</dbReference>
<dbReference type="GO" id="GO:0016301">
    <property type="term" value="F:kinase activity"/>
    <property type="evidence" value="ECO:0007669"/>
    <property type="project" value="UniProtKB-KW"/>
</dbReference>